<dbReference type="InterPro" id="IPR040442">
    <property type="entry name" value="Pyrv_kinase-like_dom_sf"/>
</dbReference>
<dbReference type="RefSeq" id="WP_260727932.1">
    <property type="nucleotide sequence ID" value="NZ_BAAABS010000095.1"/>
</dbReference>
<dbReference type="InterPro" id="IPR015813">
    <property type="entry name" value="Pyrv/PenolPyrv_kinase-like_dom"/>
</dbReference>
<keyword evidence="3" id="KW-0460">Magnesium</keyword>
<proteinExistence type="predicted"/>
<dbReference type="Proteomes" id="UP001058271">
    <property type="component" value="Chromosome"/>
</dbReference>
<sequence length="212" mass="21869">MRSYLFVPGESPRDTAADALVLDLTATPGSREAAGRWLDDHRAWVCVHAGGEAAADLRAVARPGLEGVCVPRARSASDIAALGTILAEAEDAAGLPLGTVPVLPRIETAAGVLAAAEIARAPRVSRLYLDDELLRAELGVVAGPDEAEVLWARSAVVLAGAAAGIAQPVGGVCAYPDLLRASTRNLRRLGFGGRVCTDEQQVALVNEAFASA</sequence>
<organism evidence="5 6">
    <name type="scientific">Dactylosporangium roseum</name>
    <dbReference type="NCBI Taxonomy" id="47989"/>
    <lineage>
        <taxon>Bacteria</taxon>
        <taxon>Bacillati</taxon>
        <taxon>Actinomycetota</taxon>
        <taxon>Actinomycetes</taxon>
        <taxon>Micromonosporales</taxon>
        <taxon>Micromonosporaceae</taxon>
        <taxon>Dactylosporangium</taxon>
    </lineage>
</organism>
<protein>
    <submittedName>
        <fullName evidence="5">CoA ester lyase</fullName>
    </submittedName>
</protein>
<comment type="cofactor">
    <cofactor evidence="1">
        <name>Mg(2+)</name>
        <dbReference type="ChEBI" id="CHEBI:18420"/>
    </cofactor>
</comment>
<dbReference type="GO" id="GO:0016829">
    <property type="term" value="F:lyase activity"/>
    <property type="evidence" value="ECO:0007669"/>
    <property type="project" value="UniProtKB-KW"/>
</dbReference>
<evidence type="ECO:0000313" key="6">
    <source>
        <dbReference type="Proteomes" id="UP001058271"/>
    </source>
</evidence>
<evidence type="ECO:0000256" key="1">
    <source>
        <dbReference type="ARBA" id="ARBA00001946"/>
    </source>
</evidence>
<evidence type="ECO:0000313" key="5">
    <source>
        <dbReference type="EMBL" id="UWZ38563.1"/>
    </source>
</evidence>
<dbReference type="Gene3D" id="3.20.20.60">
    <property type="entry name" value="Phosphoenolpyruvate-binding domains"/>
    <property type="match status" value="1"/>
</dbReference>
<keyword evidence="5" id="KW-0456">Lyase</keyword>
<dbReference type="EMBL" id="CP073721">
    <property type="protein sequence ID" value="UWZ38563.1"/>
    <property type="molecule type" value="Genomic_DNA"/>
</dbReference>
<dbReference type="PANTHER" id="PTHR32308">
    <property type="entry name" value="LYASE BETA SUBUNIT, PUTATIVE (AFU_ORTHOLOGUE AFUA_4G13030)-RELATED"/>
    <property type="match status" value="1"/>
</dbReference>
<dbReference type="InterPro" id="IPR005000">
    <property type="entry name" value="Aldolase/citrate-lyase_domain"/>
</dbReference>
<dbReference type="Pfam" id="PF03328">
    <property type="entry name" value="HpcH_HpaI"/>
    <property type="match status" value="1"/>
</dbReference>
<evidence type="ECO:0000259" key="4">
    <source>
        <dbReference type="Pfam" id="PF03328"/>
    </source>
</evidence>
<accession>A0ABY5ZC44</accession>
<evidence type="ECO:0000256" key="3">
    <source>
        <dbReference type="ARBA" id="ARBA00022842"/>
    </source>
</evidence>
<reference evidence="5" key="1">
    <citation type="submission" date="2021-04" db="EMBL/GenBank/DDBJ databases">
        <title>Biosynthetic gene clusters of Dactylosporangioum roseum.</title>
        <authorList>
            <person name="Hartkoorn R.C."/>
            <person name="Beaudoing E."/>
            <person name="Hot D."/>
            <person name="Moureu S."/>
        </authorList>
    </citation>
    <scope>NUCLEOTIDE SEQUENCE</scope>
    <source>
        <strain evidence="5">NRRL B-16295</strain>
    </source>
</reference>
<dbReference type="SUPFAM" id="SSF51621">
    <property type="entry name" value="Phosphoenolpyruvate/pyruvate domain"/>
    <property type="match status" value="1"/>
</dbReference>
<keyword evidence="6" id="KW-1185">Reference proteome</keyword>
<dbReference type="PANTHER" id="PTHR32308:SF0">
    <property type="entry name" value="HPCH_HPAI ALDOLASE_CITRATE LYASE DOMAIN-CONTAINING PROTEIN"/>
    <property type="match status" value="1"/>
</dbReference>
<gene>
    <name evidence="5" type="ORF">Drose_10170</name>
</gene>
<feature type="domain" description="HpcH/HpaI aldolase/citrate lyase" evidence="4">
    <location>
        <begin position="53"/>
        <end position="196"/>
    </location>
</feature>
<name>A0ABY5ZC44_9ACTN</name>
<keyword evidence="2" id="KW-0479">Metal-binding</keyword>
<evidence type="ECO:0000256" key="2">
    <source>
        <dbReference type="ARBA" id="ARBA00022723"/>
    </source>
</evidence>